<proteinExistence type="predicted"/>
<reference evidence="1" key="1">
    <citation type="submission" date="2023-10" db="EMBL/GenBank/DDBJ databases">
        <authorList>
            <person name="Chen Y."/>
            <person name="Shah S."/>
            <person name="Dougan E. K."/>
            <person name="Thang M."/>
            <person name="Chan C."/>
        </authorList>
    </citation>
    <scope>NUCLEOTIDE SEQUENCE [LARGE SCALE GENOMIC DNA]</scope>
</reference>
<evidence type="ECO:0000313" key="1">
    <source>
        <dbReference type="EMBL" id="CAK0837782.1"/>
    </source>
</evidence>
<keyword evidence="2" id="KW-1185">Reference proteome</keyword>
<evidence type="ECO:0000313" key="2">
    <source>
        <dbReference type="Proteomes" id="UP001189429"/>
    </source>
</evidence>
<sequence>MATDVRFGPDVRHHIPDIDRQSFLARHSLIIAAADSMASVIQDLKWRKMSDAPLPFSLLLECELSVSPTCYAFRRQLPYTQAFKFGPLEAPGGLEKRQPLAVISRP</sequence>
<gene>
    <name evidence="1" type="ORF">PCOR1329_LOCUS33891</name>
</gene>
<dbReference type="Proteomes" id="UP001189429">
    <property type="component" value="Unassembled WGS sequence"/>
</dbReference>
<name>A0ABN9SYZ9_9DINO</name>
<organism evidence="1 2">
    <name type="scientific">Prorocentrum cordatum</name>
    <dbReference type="NCBI Taxonomy" id="2364126"/>
    <lineage>
        <taxon>Eukaryota</taxon>
        <taxon>Sar</taxon>
        <taxon>Alveolata</taxon>
        <taxon>Dinophyceae</taxon>
        <taxon>Prorocentrales</taxon>
        <taxon>Prorocentraceae</taxon>
        <taxon>Prorocentrum</taxon>
    </lineage>
</organism>
<comment type="caution">
    <text evidence="1">The sequence shown here is derived from an EMBL/GenBank/DDBJ whole genome shotgun (WGS) entry which is preliminary data.</text>
</comment>
<dbReference type="EMBL" id="CAUYUJ010014175">
    <property type="protein sequence ID" value="CAK0837782.1"/>
    <property type="molecule type" value="Genomic_DNA"/>
</dbReference>
<protein>
    <submittedName>
        <fullName evidence="1">Uncharacterized protein</fullName>
    </submittedName>
</protein>
<accession>A0ABN9SYZ9</accession>